<reference evidence="1 2" key="1">
    <citation type="journal article" date="2015" name="Fungal Genet. Biol.">
        <title>Evolution of novel wood decay mechanisms in Agaricales revealed by the genome sequences of Fistulina hepatica and Cylindrobasidium torrendii.</title>
        <authorList>
            <person name="Floudas D."/>
            <person name="Held B.W."/>
            <person name="Riley R."/>
            <person name="Nagy L.G."/>
            <person name="Koehler G."/>
            <person name="Ransdell A.S."/>
            <person name="Younus H."/>
            <person name="Chow J."/>
            <person name="Chiniquy J."/>
            <person name="Lipzen A."/>
            <person name="Tritt A."/>
            <person name="Sun H."/>
            <person name="Haridas S."/>
            <person name="LaButti K."/>
            <person name="Ohm R.A."/>
            <person name="Kues U."/>
            <person name="Blanchette R.A."/>
            <person name="Grigoriev I.V."/>
            <person name="Minto R.E."/>
            <person name="Hibbett D.S."/>
        </authorList>
    </citation>
    <scope>NUCLEOTIDE SEQUENCE [LARGE SCALE GENOMIC DNA]</scope>
    <source>
        <strain evidence="1 2">FP15055 ss-10</strain>
    </source>
</reference>
<dbReference type="EMBL" id="KN880432">
    <property type="protein sequence ID" value="KIY74174.1"/>
    <property type="molecule type" value="Genomic_DNA"/>
</dbReference>
<evidence type="ECO:0000313" key="1">
    <source>
        <dbReference type="EMBL" id="KIY74174.1"/>
    </source>
</evidence>
<evidence type="ECO:0008006" key="3">
    <source>
        <dbReference type="Google" id="ProtNLM"/>
    </source>
</evidence>
<organism evidence="1 2">
    <name type="scientific">Cylindrobasidium torrendii FP15055 ss-10</name>
    <dbReference type="NCBI Taxonomy" id="1314674"/>
    <lineage>
        <taxon>Eukaryota</taxon>
        <taxon>Fungi</taxon>
        <taxon>Dikarya</taxon>
        <taxon>Basidiomycota</taxon>
        <taxon>Agaricomycotina</taxon>
        <taxon>Agaricomycetes</taxon>
        <taxon>Agaricomycetidae</taxon>
        <taxon>Agaricales</taxon>
        <taxon>Marasmiineae</taxon>
        <taxon>Physalacriaceae</taxon>
        <taxon>Cylindrobasidium</taxon>
    </lineage>
</organism>
<proteinExistence type="predicted"/>
<protein>
    <recommendedName>
        <fullName evidence="3">BTB domain-containing protein</fullName>
    </recommendedName>
</protein>
<name>A0A0D7BVI4_9AGAR</name>
<dbReference type="AlphaFoldDB" id="A0A0D7BVI4"/>
<dbReference type="Proteomes" id="UP000054007">
    <property type="component" value="Unassembled WGS sequence"/>
</dbReference>
<dbReference type="STRING" id="1314674.A0A0D7BVI4"/>
<sequence>MAAVTHLPTMPQGHADLARYKQPALLPSIDLVKTFEKSYRPAYHPAFDSARADIVLQSSDGVLYRIRSYTLRRTSGFFRTMFTLPQPSSISSPPCSPASDSSFASSSATVCDEEEEHIPVHEPSKILTPLLLLLLGRETETPIHHWSFDKVESVLRLAESWDMPGPISLIRLAITAPVFLQAEPLRVFAIASQFEWEEEKACAARHTLRYDLLADRSLRSTLDRLSARDVLQLLRVRRARVEGFRALVDDVHRFSAGNNDSYDCGRCSNSKLDNQTWKDLKQTMVQELEKRPLGDSVGGWLVGGIGARTGLGVMAWKEAEACWMAKCQNPECGSANYDRLTTLKQVRQCVDELTWI</sequence>
<accession>A0A0D7BVI4</accession>
<gene>
    <name evidence="1" type="ORF">CYLTODRAFT_416431</name>
</gene>
<keyword evidence="2" id="KW-1185">Reference proteome</keyword>
<dbReference type="OrthoDB" id="3238622at2759"/>
<evidence type="ECO:0000313" key="2">
    <source>
        <dbReference type="Proteomes" id="UP000054007"/>
    </source>
</evidence>